<dbReference type="AlphaFoldDB" id="A0A8J5WE55"/>
<sequence length="289" mass="30206">MEDVDNTDQGGDMGRKESSDSVPGSKKCVLLGGRKVNDKGDCVEGDDESSDDDALSKIPTHYCRPFGGTEAAGTNEGSLGVDYGGHGDDMDAEFLVDESLGGSSEVGGSFGVFVGLADGQDDVGAEGEIKEDLLASEGLIPDQDGSVDVGGSDAVGSKAHGLVSGDESLLDTRAGRVVVHSVIDDGFQLVGPKKNSKRKVVKGPPVVVRQSSRLKRDGVPIVIKAQLRANSKNDISAEKEGDIHLVNDFWGAYGRVSDVDNSELIRPFSLDELDGAVKGMRVNTAGSWP</sequence>
<dbReference type="EMBL" id="JAAALK010000082">
    <property type="protein sequence ID" value="KAG8088039.1"/>
    <property type="molecule type" value="Genomic_DNA"/>
</dbReference>
<feature type="compositionally biased region" description="Acidic residues" evidence="1">
    <location>
        <begin position="43"/>
        <end position="53"/>
    </location>
</feature>
<evidence type="ECO:0000313" key="3">
    <source>
        <dbReference type="Proteomes" id="UP000729402"/>
    </source>
</evidence>
<evidence type="ECO:0000313" key="2">
    <source>
        <dbReference type="EMBL" id="KAG8088039.1"/>
    </source>
</evidence>
<evidence type="ECO:0000256" key="1">
    <source>
        <dbReference type="SAM" id="MobiDB-lite"/>
    </source>
</evidence>
<name>A0A8J5WE55_ZIZPA</name>
<keyword evidence="3" id="KW-1185">Reference proteome</keyword>
<reference evidence="2" key="1">
    <citation type="journal article" date="2021" name="bioRxiv">
        <title>Whole Genome Assembly and Annotation of Northern Wild Rice, Zizania palustris L., Supports a Whole Genome Duplication in the Zizania Genus.</title>
        <authorList>
            <person name="Haas M."/>
            <person name="Kono T."/>
            <person name="Macchietto M."/>
            <person name="Millas R."/>
            <person name="McGilp L."/>
            <person name="Shao M."/>
            <person name="Duquette J."/>
            <person name="Hirsch C.N."/>
            <person name="Kimball J."/>
        </authorList>
    </citation>
    <scope>NUCLEOTIDE SEQUENCE</scope>
    <source>
        <tissue evidence="2">Fresh leaf tissue</tissue>
    </source>
</reference>
<accession>A0A8J5WE55</accession>
<dbReference type="Proteomes" id="UP000729402">
    <property type="component" value="Unassembled WGS sequence"/>
</dbReference>
<feature type="region of interest" description="Disordered" evidence="1">
    <location>
        <begin position="1"/>
        <end position="57"/>
    </location>
</feature>
<gene>
    <name evidence="2" type="ORF">GUJ93_ZPchr0010g8761</name>
</gene>
<comment type="caution">
    <text evidence="2">The sequence shown here is derived from an EMBL/GenBank/DDBJ whole genome shotgun (WGS) entry which is preliminary data.</text>
</comment>
<proteinExistence type="predicted"/>
<organism evidence="2 3">
    <name type="scientific">Zizania palustris</name>
    <name type="common">Northern wild rice</name>
    <dbReference type="NCBI Taxonomy" id="103762"/>
    <lineage>
        <taxon>Eukaryota</taxon>
        <taxon>Viridiplantae</taxon>
        <taxon>Streptophyta</taxon>
        <taxon>Embryophyta</taxon>
        <taxon>Tracheophyta</taxon>
        <taxon>Spermatophyta</taxon>
        <taxon>Magnoliopsida</taxon>
        <taxon>Liliopsida</taxon>
        <taxon>Poales</taxon>
        <taxon>Poaceae</taxon>
        <taxon>BOP clade</taxon>
        <taxon>Oryzoideae</taxon>
        <taxon>Oryzeae</taxon>
        <taxon>Zizaniinae</taxon>
        <taxon>Zizania</taxon>
    </lineage>
</organism>
<reference evidence="2" key="2">
    <citation type="submission" date="2021-02" db="EMBL/GenBank/DDBJ databases">
        <authorList>
            <person name="Kimball J.A."/>
            <person name="Haas M.W."/>
            <person name="Macchietto M."/>
            <person name="Kono T."/>
            <person name="Duquette J."/>
            <person name="Shao M."/>
        </authorList>
    </citation>
    <scope>NUCLEOTIDE SEQUENCE</scope>
    <source>
        <tissue evidence="2">Fresh leaf tissue</tissue>
    </source>
</reference>
<protein>
    <submittedName>
        <fullName evidence="2">Uncharacterized protein</fullName>
    </submittedName>
</protein>